<name>A0A1H2N7Y4_9ACTN</name>
<evidence type="ECO:0000313" key="14">
    <source>
        <dbReference type="Proteomes" id="UP000198825"/>
    </source>
</evidence>
<dbReference type="PROSITE" id="PS50929">
    <property type="entry name" value="ABC_TM1F"/>
    <property type="match status" value="1"/>
</dbReference>
<dbReference type="Proteomes" id="UP000198825">
    <property type="component" value="Chromosome I"/>
</dbReference>
<dbReference type="InterPro" id="IPR017871">
    <property type="entry name" value="ABC_transporter-like_CS"/>
</dbReference>
<evidence type="ECO:0000256" key="10">
    <source>
        <dbReference type="SAM" id="Phobius"/>
    </source>
</evidence>
<dbReference type="Pfam" id="PF00664">
    <property type="entry name" value="ABC_membrane"/>
    <property type="match status" value="1"/>
</dbReference>
<evidence type="ECO:0000256" key="3">
    <source>
        <dbReference type="ARBA" id="ARBA00022475"/>
    </source>
</evidence>
<dbReference type="SUPFAM" id="SSF52540">
    <property type="entry name" value="P-loop containing nucleoside triphosphate hydrolases"/>
    <property type="match status" value="1"/>
</dbReference>
<evidence type="ECO:0000259" key="11">
    <source>
        <dbReference type="PROSITE" id="PS50893"/>
    </source>
</evidence>
<keyword evidence="2" id="KW-0813">Transport</keyword>
<dbReference type="Gene3D" id="1.20.1560.10">
    <property type="entry name" value="ABC transporter type 1, transmembrane domain"/>
    <property type="match status" value="1"/>
</dbReference>
<feature type="transmembrane region" description="Helical" evidence="10">
    <location>
        <begin position="186"/>
        <end position="209"/>
    </location>
</feature>
<keyword evidence="7 10" id="KW-1133">Transmembrane helix</keyword>
<keyword evidence="3" id="KW-1003">Cell membrane</keyword>
<comment type="similarity">
    <text evidence="9">Belongs to the ABC transporter superfamily. Lipid exporter (TC 3.A.1.106) family.</text>
</comment>
<dbReference type="STRING" id="546874.SAMN04488544_3438"/>
<dbReference type="InterPro" id="IPR027417">
    <property type="entry name" value="P-loop_NTPase"/>
</dbReference>
<dbReference type="RefSeq" id="WP_157720063.1">
    <property type="nucleotide sequence ID" value="NZ_LT629799.1"/>
</dbReference>
<reference evidence="14" key="1">
    <citation type="submission" date="2016-10" db="EMBL/GenBank/DDBJ databases">
        <authorList>
            <person name="Varghese N."/>
            <person name="Submissions S."/>
        </authorList>
    </citation>
    <scope>NUCLEOTIDE SEQUENCE [LARGE SCALE GENOMIC DNA]</scope>
    <source>
        <strain evidence="14">DSM 21743</strain>
    </source>
</reference>
<dbReference type="PANTHER" id="PTHR43394">
    <property type="entry name" value="ATP-DEPENDENT PERMEASE MDL1, MITOCHONDRIAL"/>
    <property type="match status" value="1"/>
</dbReference>
<gene>
    <name evidence="13" type="ORF">SAMN04488544_3438</name>
</gene>
<feature type="transmembrane region" description="Helical" evidence="10">
    <location>
        <begin position="59"/>
        <end position="80"/>
    </location>
</feature>
<keyword evidence="5" id="KW-0547">Nucleotide-binding</keyword>
<dbReference type="InterPro" id="IPR036640">
    <property type="entry name" value="ABC1_TM_sf"/>
</dbReference>
<feature type="domain" description="ABC transporter" evidence="11">
    <location>
        <begin position="392"/>
        <end position="626"/>
    </location>
</feature>
<evidence type="ECO:0000256" key="9">
    <source>
        <dbReference type="ARBA" id="ARBA00061644"/>
    </source>
</evidence>
<dbReference type="SMART" id="SM00382">
    <property type="entry name" value="AAA"/>
    <property type="match status" value="1"/>
</dbReference>
<dbReference type="GO" id="GO:0005886">
    <property type="term" value="C:plasma membrane"/>
    <property type="evidence" value="ECO:0007669"/>
    <property type="project" value="UniProtKB-SubCell"/>
</dbReference>
<dbReference type="PANTHER" id="PTHR43394:SF1">
    <property type="entry name" value="ATP-BINDING CASSETTE SUB-FAMILY B MEMBER 10, MITOCHONDRIAL"/>
    <property type="match status" value="1"/>
</dbReference>
<dbReference type="PROSITE" id="PS50893">
    <property type="entry name" value="ABC_TRANSPORTER_2"/>
    <property type="match status" value="1"/>
</dbReference>
<feature type="transmembrane region" description="Helical" evidence="10">
    <location>
        <begin position="293"/>
        <end position="315"/>
    </location>
</feature>
<evidence type="ECO:0000259" key="12">
    <source>
        <dbReference type="PROSITE" id="PS50929"/>
    </source>
</evidence>
<evidence type="ECO:0000256" key="7">
    <source>
        <dbReference type="ARBA" id="ARBA00022989"/>
    </source>
</evidence>
<keyword evidence="6" id="KW-0067">ATP-binding</keyword>
<dbReference type="Gene3D" id="3.40.50.300">
    <property type="entry name" value="P-loop containing nucleotide triphosphate hydrolases"/>
    <property type="match status" value="1"/>
</dbReference>
<evidence type="ECO:0000256" key="5">
    <source>
        <dbReference type="ARBA" id="ARBA00022741"/>
    </source>
</evidence>
<accession>A0A1H2N7Y4</accession>
<dbReference type="EMBL" id="LT629799">
    <property type="protein sequence ID" value="SDV01185.1"/>
    <property type="molecule type" value="Genomic_DNA"/>
</dbReference>
<feature type="transmembrane region" description="Helical" evidence="10">
    <location>
        <begin position="327"/>
        <end position="343"/>
    </location>
</feature>
<evidence type="ECO:0000256" key="4">
    <source>
        <dbReference type="ARBA" id="ARBA00022692"/>
    </source>
</evidence>
<dbReference type="SUPFAM" id="SSF90123">
    <property type="entry name" value="ABC transporter transmembrane region"/>
    <property type="match status" value="1"/>
</dbReference>
<feature type="transmembrane region" description="Helical" evidence="10">
    <location>
        <begin position="112"/>
        <end position="133"/>
    </location>
</feature>
<dbReference type="OrthoDB" id="9806127at2"/>
<feature type="domain" description="ABC transmembrane type-1" evidence="12">
    <location>
        <begin position="72"/>
        <end position="358"/>
    </location>
</feature>
<evidence type="ECO:0000256" key="6">
    <source>
        <dbReference type="ARBA" id="ARBA00022840"/>
    </source>
</evidence>
<organism evidence="13 14">
    <name type="scientific">Microlunatus sagamiharensis</name>
    <dbReference type="NCBI Taxonomy" id="546874"/>
    <lineage>
        <taxon>Bacteria</taxon>
        <taxon>Bacillati</taxon>
        <taxon>Actinomycetota</taxon>
        <taxon>Actinomycetes</taxon>
        <taxon>Propionibacteriales</taxon>
        <taxon>Propionibacteriaceae</taxon>
        <taxon>Microlunatus</taxon>
    </lineage>
</organism>
<keyword evidence="4 10" id="KW-0812">Transmembrane</keyword>
<dbReference type="CDD" id="cd18546">
    <property type="entry name" value="ABC_6TM_Rv0194_D2_like"/>
    <property type="match status" value="1"/>
</dbReference>
<comment type="subcellular location">
    <subcellularLocation>
        <location evidence="1">Cell membrane</location>
        <topology evidence="1">Multi-pass membrane protein</topology>
    </subcellularLocation>
</comment>
<evidence type="ECO:0000256" key="2">
    <source>
        <dbReference type="ARBA" id="ARBA00022448"/>
    </source>
</evidence>
<dbReference type="GO" id="GO:0005524">
    <property type="term" value="F:ATP binding"/>
    <property type="evidence" value="ECO:0007669"/>
    <property type="project" value="UniProtKB-KW"/>
</dbReference>
<dbReference type="FunFam" id="3.40.50.300:FF:000299">
    <property type="entry name" value="ABC transporter ATP-binding protein/permease"/>
    <property type="match status" value="1"/>
</dbReference>
<dbReference type="Pfam" id="PF00005">
    <property type="entry name" value="ABC_tran"/>
    <property type="match status" value="1"/>
</dbReference>
<dbReference type="GO" id="GO:0016887">
    <property type="term" value="F:ATP hydrolysis activity"/>
    <property type="evidence" value="ECO:0007669"/>
    <property type="project" value="InterPro"/>
</dbReference>
<keyword evidence="14" id="KW-1185">Reference proteome</keyword>
<feature type="transmembrane region" description="Helical" evidence="10">
    <location>
        <begin position="215"/>
        <end position="234"/>
    </location>
</feature>
<evidence type="ECO:0000256" key="8">
    <source>
        <dbReference type="ARBA" id="ARBA00023136"/>
    </source>
</evidence>
<dbReference type="InterPro" id="IPR011527">
    <property type="entry name" value="ABC1_TM_dom"/>
</dbReference>
<sequence>MTTAQERPLEVADDEREVERAVVVDEHERWRGVGVDSGASDEEVSRTGSRFLRQRSRRLLGSLLGPYKGWIVVMVLVVLVENAARLSIPLLVARGIDQGLPPVMDGGSPRTLLMIVAAMLVAVVLQSLGRIAFLRVSGRIGQDVLLELRRRVFTHFQKLDVAFHDRFTSGRVTSRLTSDIDAISELLVGGFDGLVTAVLTMVGVAVLMLSLDVELGLVCLLCFPVLLLLVRWFARRSATVYRRVRELSALVIVQFVETMTGIRAVQAYRREGRNSDIFDGIADRYKDANTDSFRLVAVFMPGVRLVGNITIGAALLFGGYRALEGDITIGVLTAFLLYLRMFFEPMQDISQFFNTFQSASSALEKLSGVLEEEPGVPEPAHPVALPRPRGEVRFDHVDFGYDPERLVVRDLGLTLREGETVAVVGTTGAGKTTIAKLLARFYDPTRGRVSLDGVDLRELADADLRRAVVMVTQENVMFSGSVADNIGFGRPDATRAEVEAAARAVGADTFIEALPEGYDTDVAKGGGRLSAGQRQLVAFARAFLADPAVLVLDEATSSLDIPSERLVQQALQTVLADRTAVIIAHRLSTVEIADRVLVVERGEIVEQGPPSLLLDESDGRYAALHDAWEASLA</sequence>
<dbReference type="InterPro" id="IPR039421">
    <property type="entry name" value="Type_1_exporter"/>
</dbReference>
<evidence type="ECO:0000313" key="13">
    <source>
        <dbReference type="EMBL" id="SDV01185.1"/>
    </source>
</evidence>
<dbReference type="PROSITE" id="PS00211">
    <property type="entry name" value="ABC_TRANSPORTER_1"/>
    <property type="match status" value="1"/>
</dbReference>
<keyword evidence="8 10" id="KW-0472">Membrane</keyword>
<dbReference type="GO" id="GO:0015421">
    <property type="term" value="F:ABC-type oligopeptide transporter activity"/>
    <property type="evidence" value="ECO:0007669"/>
    <property type="project" value="TreeGrafter"/>
</dbReference>
<proteinExistence type="inferred from homology"/>
<evidence type="ECO:0000256" key="1">
    <source>
        <dbReference type="ARBA" id="ARBA00004651"/>
    </source>
</evidence>
<protein>
    <submittedName>
        <fullName evidence="13">ABC-type multidrug transport system, ATPase and permease component</fullName>
    </submittedName>
</protein>
<dbReference type="InterPro" id="IPR003593">
    <property type="entry name" value="AAA+_ATPase"/>
</dbReference>
<dbReference type="AlphaFoldDB" id="A0A1H2N7Y4"/>
<dbReference type="InterPro" id="IPR003439">
    <property type="entry name" value="ABC_transporter-like_ATP-bd"/>
</dbReference>